<evidence type="ECO:0000313" key="3">
    <source>
        <dbReference type="Proteomes" id="UP000009168"/>
    </source>
</evidence>
<protein>
    <recommendedName>
        <fullName evidence="4">EF-hand domain-containing protein</fullName>
    </recommendedName>
</protein>
<dbReference type="OrthoDB" id="439792at2759"/>
<name>I7MK04_TETTS</name>
<keyword evidence="3" id="KW-1185">Reference proteome</keyword>
<dbReference type="EMBL" id="GG662212">
    <property type="protein sequence ID" value="EAS07708.2"/>
    <property type="molecule type" value="Genomic_DNA"/>
</dbReference>
<feature type="compositionally biased region" description="Acidic residues" evidence="1">
    <location>
        <begin position="43"/>
        <end position="57"/>
    </location>
</feature>
<gene>
    <name evidence="2" type="ORF">TTHERM_00497620</name>
</gene>
<dbReference type="Proteomes" id="UP000009168">
    <property type="component" value="Unassembled WGS sequence"/>
</dbReference>
<proteinExistence type="predicted"/>
<feature type="compositionally biased region" description="Basic and acidic residues" evidence="1">
    <location>
        <begin position="58"/>
        <end position="70"/>
    </location>
</feature>
<sequence length="248" mass="29478">MSQMNKGTVANAQVPRTGGGFIASKQEEENKKNIENKQKQENNDDNDDDYEDEEEEQDKVGDKMEIENNRSKRYSQRQKKKQSQKRSLDIIFDKATKQKEKQLIDKHYYQDGDPTMYTKENLQQRNALKEDPDVKNAIQKFMNIYTWDSNGKLNLESYLFVHTGLAEILRDDLQEEMKADELKFILQQDWQHDSRGKEYMTKDDLYDSLFELVDIWVPDIDKDEYVAFFEYINNTLSRKGYKNPYSIM</sequence>
<feature type="region of interest" description="Disordered" evidence="1">
    <location>
        <begin position="1"/>
        <end position="89"/>
    </location>
</feature>
<evidence type="ECO:0008006" key="4">
    <source>
        <dbReference type="Google" id="ProtNLM"/>
    </source>
</evidence>
<feature type="compositionally biased region" description="Polar residues" evidence="1">
    <location>
        <begin position="1"/>
        <end position="11"/>
    </location>
</feature>
<dbReference type="AlphaFoldDB" id="I7MK04"/>
<reference evidence="3" key="1">
    <citation type="journal article" date="2006" name="PLoS Biol.">
        <title>Macronuclear genome sequence of the ciliate Tetrahymena thermophila, a model eukaryote.</title>
        <authorList>
            <person name="Eisen J.A."/>
            <person name="Coyne R.S."/>
            <person name="Wu M."/>
            <person name="Wu D."/>
            <person name="Thiagarajan M."/>
            <person name="Wortman J.R."/>
            <person name="Badger J.H."/>
            <person name="Ren Q."/>
            <person name="Amedeo P."/>
            <person name="Jones K.M."/>
            <person name="Tallon L.J."/>
            <person name="Delcher A.L."/>
            <person name="Salzberg S.L."/>
            <person name="Silva J.C."/>
            <person name="Haas B.J."/>
            <person name="Majoros W.H."/>
            <person name="Farzad M."/>
            <person name="Carlton J.M."/>
            <person name="Smith R.K. Jr."/>
            <person name="Garg J."/>
            <person name="Pearlman R.E."/>
            <person name="Karrer K.M."/>
            <person name="Sun L."/>
            <person name="Manning G."/>
            <person name="Elde N.C."/>
            <person name="Turkewitz A.P."/>
            <person name="Asai D.J."/>
            <person name="Wilkes D.E."/>
            <person name="Wang Y."/>
            <person name="Cai H."/>
            <person name="Collins K."/>
            <person name="Stewart B.A."/>
            <person name="Lee S.R."/>
            <person name="Wilamowska K."/>
            <person name="Weinberg Z."/>
            <person name="Ruzzo W.L."/>
            <person name="Wloga D."/>
            <person name="Gaertig J."/>
            <person name="Frankel J."/>
            <person name="Tsao C.-C."/>
            <person name="Gorovsky M.A."/>
            <person name="Keeling P.J."/>
            <person name="Waller R.F."/>
            <person name="Patron N.J."/>
            <person name="Cherry J.M."/>
            <person name="Stover N.A."/>
            <person name="Krieger C.J."/>
            <person name="del Toro C."/>
            <person name="Ryder H.F."/>
            <person name="Williamson S.C."/>
            <person name="Barbeau R.A."/>
            <person name="Hamilton E.P."/>
            <person name="Orias E."/>
        </authorList>
    </citation>
    <scope>NUCLEOTIDE SEQUENCE [LARGE SCALE GENOMIC DNA]</scope>
    <source>
        <strain evidence="3">SB210</strain>
    </source>
</reference>
<dbReference type="SUPFAM" id="SSF47473">
    <property type="entry name" value="EF-hand"/>
    <property type="match status" value="1"/>
</dbReference>
<dbReference type="InParanoid" id="I7MK04"/>
<dbReference type="eggNOG" id="ENOG502RT0T">
    <property type="taxonomic scope" value="Eukaryota"/>
</dbReference>
<feature type="compositionally biased region" description="Basic residues" evidence="1">
    <location>
        <begin position="71"/>
        <end position="84"/>
    </location>
</feature>
<dbReference type="InterPro" id="IPR011992">
    <property type="entry name" value="EF-hand-dom_pair"/>
</dbReference>
<evidence type="ECO:0000256" key="1">
    <source>
        <dbReference type="SAM" id="MobiDB-lite"/>
    </source>
</evidence>
<accession>I7MK04</accession>
<dbReference type="KEGG" id="tet:TTHERM_00497620"/>
<feature type="compositionally biased region" description="Basic and acidic residues" evidence="1">
    <location>
        <begin position="25"/>
        <end position="42"/>
    </location>
</feature>
<organism evidence="2 3">
    <name type="scientific">Tetrahymena thermophila (strain SB210)</name>
    <dbReference type="NCBI Taxonomy" id="312017"/>
    <lineage>
        <taxon>Eukaryota</taxon>
        <taxon>Sar</taxon>
        <taxon>Alveolata</taxon>
        <taxon>Ciliophora</taxon>
        <taxon>Intramacronucleata</taxon>
        <taxon>Oligohymenophorea</taxon>
        <taxon>Hymenostomatida</taxon>
        <taxon>Tetrahymenina</taxon>
        <taxon>Tetrahymenidae</taxon>
        <taxon>Tetrahymena</taxon>
    </lineage>
</organism>
<dbReference type="GeneID" id="7838433"/>
<evidence type="ECO:0000313" key="2">
    <source>
        <dbReference type="EMBL" id="EAS07708.2"/>
    </source>
</evidence>
<dbReference type="RefSeq" id="XP_001027950.2">
    <property type="nucleotide sequence ID" value="XM_001027950.2"/>
</dbReference>